<keyword evidence="6 13" id="KW-0479">Metal-binding</keyword>
<name>A0A6I2GI60_9LACT</name>
<dbReference type="InterPro" id="IPR002125">
    <property type="entry name" value="CMP_dCMP_dom"/>
</dbReference>
<evidence type="ECO:0000256" key="10">
    <source>
        <dbReference type="ARBA" id="ARBA00049252"/>
    </source>
</evidence>
<keyword evidence="17" id="KW-1185">Reference proteome</keyword>
<accession>A0A6I2GI60</accession>
<dbReference type="PROSITE" id="PS51747">
    <property type="entry name" value="CYT_DCMP_DEAMINASES_2"/>
    <property type="match status" value="1"/>
</dbReference>
<dbReference type="AlphaFoldDB" id="A0A6I2GI60"/>
<evidence type="ECO:0000256" key="3">
    <source>
        <dbReference type="ARBA" id="ARBA00006576"/>
    </source>
</evidence>
<sequence length="137" mass="15167">MNVEVKQIEELMSQARKVMKNSYSPYSKFPVGAALLTVDNQVFTGVNIENVSFGVTNCAERSAIFTAVSTGYRPGFIKAIAVAGDTETFLSPCSVCRQVMVEFCKPDTPVYLTRKDGEIFTTTLEELVPFAFEKLDM</sequence>
<dbReference type="GO" id="GO:0055086">
    <property type="term" value="P:nucleobase-containing small molecule metabolic process"/>
    <property type="evidence" value="ECO:0007669"/>
    <property type="project" value="UniProtKB-ARBA"/>
</dbReference>
<dbReference type="NCBIfam" id="NF004064">
    <property type="entry name" value="PRK05578.1"/>
    <property type="match status" value="1"/>
</dbReference>
<evidence type="ECO:0000313" key="16">
    <source>
        <dbReference type="EMBL" id="MRI85532.1"/>
    </source>
</evidence>
<evidence type="ECO:0000256" key="6">
    <source>
        <dbReference type="ARBA" id="ARBA00022723"/>
    </source>
</evidence>
<proteinExistence type="inferred from homology"/>
<feature type="binding site" evidence="13">
    <location>
        <position position="93"/>
    </location>
    <ligand>
        <name>Zn(2+)</name>
        <dbReference type="ChEBI" id="CHEBI:29105"/>
        <note>catalytic</note>
    </ligand>
</feature>
<dbReference type="InterPro" id="IPR016192">
    <property type="entry name" value="APOBEC/CMP_deaminase_Zn-bd"/>
</dbReference>
<dbReference type="FunFam" id="3.40.140.10:FF:000060">
    <property type="entry name" value="Cytidine deaminase"/>
    <property type="match status" value="1"/>
</dbReference>
<dbReference type="PANTHER" id="PTHR11644">
    <property type="entry name" value="CYTIDINE DEAMINASE"/>
    <property type="match status" value="1"/>
</dbReference>
<dbReference type="CDD" id="cd01283">
    <property type="entry name" value="cytidine_deaminase"/>
    <property type="match status" value="1"/>
</dbReference>
<dbReference type="GO" id="GO:0004126">
    <property type="term" value="F:cytidine deaminase activity"/>
    <property type="evidence" value="ECO:0007669"/>
    <property type="project" value="UniProtKB-UniRule"/>
</dbReference>
<dbReference type="PANTHER" id="PTHR11644:SF2">
    <property type="entry name" value="CYTIDINE DEAMINASE"/>
    <property type="match status" value="1"/>
</dbReference>
<keyword evidence="7 14" id="KW-0378">Hydrolase</keyword>
<dbReference type="GO" id="GO:0042802">
    <property type="term" value="F:identical protein binding"/>
    <property type="evidence" value="ECO:0007669"/>
    <property type="project" value="UniProtKB-ARBA"/>
</dbReference>
<dbReference type="EMBL" id="WJQS01000004">
    <property type="protein sequence ID" value="MRI85532.1"/>
    <property type="molecule type" value="Genomic_DNA"/>
</dbReference>
<evidence type="ECO:0000256" key="4">
    <source>
        <dbReference type="ARBA" id="ARBA00012783"/>
    </source>
</evidence>
<dbReference type="PROSITE" id="PS00903">
    <property type="entry name" value="CYT_DCMP_DEAMINASES_1"/>
    <property type="match status" value="1"/>
</dbReference>
<dbReference type="NCBIfam" id="TIGR01354">
    <property type="entry name" value="cyt_deam_tetra"/>
    <property type="match status" value="1"/>
</dbReference>
<feature type="binding site" evidence="13">
    <location>
        <position position="96"/>
    </location>
    <ligand>
        <name>Zn(2+)</name>
        <dbReference type="ChEBI" id="CHEBI:29105"/>
        <note>catalytic</note>
    </ligand>
</feature>
<dbReference type="EC" id="3.5.4.5" evidence="4 14"/>
<evidence type="ECO:0000256" key="14">
    <source>
        <dbReference type="RuleBase" id="RU364006"/>
    </source>
</evidence>
<comment type="caution">
    <text evidence="16">The sequence shown here is derived from an EMBL/GenBank/DDBJ whole genome shotgun (WGS) entry which is preliminary data.</text>
</comment>
<dbReference type="Proteomes" id="UP000430975">
    <property type="component" value="Unassembled WGS sequence"/>
</dbReference>
<organism evidence="16 17">
    <name type="scientific">Fundicoccus ignavus</name>
    <dbReference type="NCBI Taxonomy" id="2664442"/>
    <lineage>
        <taxon>Bacteria</taxon>
        <taxon>Bacillati</taxon>
        <taxon>Bacillota</taxon>
        <taxon>Bacilli</taxon>
        <taxon>Lactobacillales</taxon>
        <taxon>Aerococcaceae</taxon>
        <taxon>Fundicoccus</taxon>
    </lineage>
</organism>
<dbReference type="InterPro" id="IPR006262">
    <property type="entry name" value="Cyt_deam_tetra"/>
</dbReference>
<evidence type="ECO:0000256" key="1">
    <source>
        <dbReference type="ARBA" id="ARBA00001947"/>
    </source>
</evidence>
<evidence type="ECO:0000256" key="7">
    <source>
        <dbReference type="ARBA" id="ARBA00022801"/>
    </source>
</evidence>
<feature type="active site" description="Proton donor" evidence="12">
    <location>
        <position position="60"/>
    </location>
</feature>
<comment type="cofactor">
    <cofactor evidence="1 13 14">
        <name>Zn(2+)</name>
        <dbReference type="ChEBI" id="CHEBI:29105"/>
    </cofactor>
</comment>
<keyword evidence="8 13" id="KW-0862">Zinc</keyword>
<feature type="domain" description="CMP/dCMP-type deaminase" evidence="15">
    <location>
        <begin position="6"/>
        <end position="135"/>
    </location>
</feature>
<evidence type="ECO:0000259" key="15">
    <source>
        <dbReference type="PROSITE" id="PS51747"/>
    </source>
</evidence>
<protein>
    <recommendedName>
        <fullName evidence="5 14">Cytidine deaminase</fullName>
        <ecNumber evidence="4 14">3.5.4.5</ecNumber>
    </recommendedName>
    <alternativeName>
        <fullName evidence="9 14">Cytidine aminohydrolase</fullName>
    </alternativeName>
</protein>
<evidence type="ECO:0000256" key="12">
    <source>
        <dbReference type="PIRSR" id="PIRSR606262-1"/>
    </source>
</evidence>
<dbReference type="Pfam" id="PF00383">
    <property type="entry name" value="dCMP_cyt_deam_1"/>
    <property type="match status" value="1"/>
</dbReference>
<evidence type="ECO:0000313" key="17">
    <source>
        <dbReference type="Proteomes" id="UP000430975"/>
    </source>
</evidence>
<dbReference type="Gene3D" id="3.40.140.10">
    <property type="entry name" value="Cytidine Deaminase, domain 2"/>
    <property type="match status" value="1"/>
</dbReference>
<gene>
    <name evidence="16" type="primary">cdd</name>
    <name evidence="16" type="ORF">GIY09_06525</name>
</gene>
<dbReference type="InterPro" id="IPR016193">
    <property type="entry name" value="Cytidine_deaminase-like"/>
</dbReference>
<dbReference type="RefSeq" id="WP_153863520.1">
    <property type="nucleotide sequence ID" value="NZ_WJQS01000004.1"/>
</dbReference>
<evidence type="ECO:0000256" key="5">
    <source>
        <dbReference type="ARBA" id="ARBA00018266"/>
    </source>
</evidence>
<reference evidence="16 17" key="1">
    <citation type="submission" date="2019-11" db="EMBL/GenBank/DDBJ databases">
        <title>Characterisation of Fundicoccus ignavus gen. nov. sp. nov., a novel genus of the family Aerococcaceae isolated from bulk tank milk.</title>
        <authorList>
            <person name="Siebert A."/>
            <person name="Huptas C."/>
            <person name="Wenning M."/>
            <person name="Scherer S."/>
            <person name="Doll E.V."/>
        </authorList>
    </citation>
    <scope>NUCLEOTIDE SEQUENCE [LARGE SCALE GENOMIC DNA]</scope>
    <source>
        <strain evidence="16 17">WS4759</strain>
    </source>
</reference>
<evidence type="ECO:0000256" key="8">
    <source>
        <dbReference type="ARBA" id="ARBA00022833"/>
    </source>
</evidence>
<dbReference type="GO" id="GO:0072527">
    <property type="term" value="P:pyrimidine-containing compound metabolic process"/>
    <property type="evidence" value="ECO:0007669"/>
    <property type="project" value="UniProtKB-ARBA"/>
</dbReference>
<comment type="function">
    <text evidence="2 14">This enzyme scavenges exogenous and endogenous cytidine and 2'-deoxycytidine for UMP synthesis.</text>
</comment>
<feature type="binding site" evidence="13">
    <location>
        <position position="58"/>
    </location>
    <ligand>
        <name>Zn(2+)</name>
        <dbReference type="ChEBI" id="CHEBI:29105"/>
        <note>catalytic</note>
    </ligand>
</feature>
<evidence type="ECO:0000256" key="13">
    <source>
        <dbReference type="PIRSR" id="PIRSR606262-3"/>
    </source>
</evidence>
<comment type="catalytic activity">
    <reaction evidence="11 14">
        <text>cytidine + H2O + H(+) = uridine + NH4(+)</text>
        <dbReference type="Rhea" id="RHEA:16069"/>
        <dbReference type="ChEBI" id="CHEBI:15377"/>
        <dbReference type="ChEBI" id="CHEBI:15378"/>
        <dbReference type="ChEBI" id="CHEBI:16704"/>
        <dbReference type="ChEBI" id="CHEBI:17562"/>
        <dbReference type="ChEBI" id="CHEBI:28938"/>
        <dbReference type="EC" id="3.5.4.5"/>
    </reaction>
</comment>
<evidence type="ECO:0000256" key="2">
    <source>
        <dbReference type="ARBA" id="ARBA00003949"/>
    </source>
</evidence>
<comment type="similarity">
    <text evidence="3 14">Belongs to the cytidine and deoxycytidylate deaminase family.</text>
</comment>
<comment type="catalytic activity">
    <reaction evidence="10 14">
        <text>2'-deoxycytidine + H2O + H(+) = 2'-deoxyuridine + NH4(+)</text>
        <dbReference type="Rhea" id="RHEA:13433"/>
        <dbReference type="ChEBI" id="CHEBI:15377"/>
        <dbReference type="ChEBI" id="CHEBI:15378"/>
        <dbReference type="ChEBI" id="CHEBI:15698"/>
        <dbReference type="ChEBI" id="CHEBI:16450"/>
        <dbReference type="ChEBI" id="CHEBI:28938"/>
        <dbReference type="EC" id="3.5.4.5"/>
    </reaction>
</comment>
<evidence type="ECO:0000256" key="11">
    <source>
        <dbReference type="ARBA" id="ARBA00049558"/>
    </source>
</evidence>
<evidence type="ECO:0000256" key="9">
    <source>
        <dbReference type="ARBA" id="ARBA00032005"/>
    </source>
</evidence>
<dbReference type="GO" id="GO:0008270">
    <property type="term" value="F:zinc ion binding"/>
    <property type="evidence" value="ECO:0007669"/>
    <property type="project" value="UniProtKB-UniRule"/>
</dbReference>
<dbReference type="InterPro" id="IPR050202">
    <property type="entry name" value="Cyt/Deoxycyt_deaminase"/>
</dbReference>
<dbReference type="SUPFAM" id="SSF53927">
    <property type="entry name" value="Cytidine deaminase-like"/>
    <property type="match status" value="1"/>
</dbReference>
<dbReference type="GO" id="GO:0005829">
    <property type="term" value="C:cytosol"/>
    <property type="evidence" value="ECO:0007669"/>
    <property type="project" value="TreeGrafter"/>
</dbReference>